<dbReference type="PANTHER" id="PTHR12770:SF22">
    <property type="entry name" value="PROTEIN ROOT UVB SENSITIVE 1, CHLOROPLASTIC"/>
    <property type="match status" value="1"/>
</dbReference>
<protein>
    <recommendedName>
        <fullName evidence="6">DUF647 domain-containing protein</fullName>
    </recommendedName>
</protein>
<dbReference type="InterPro" id="IPR055412">
    <property type="entry name" value="UVB_sens_C"/>
</dbReference>
<evidence type="ECO:0000259" key="2">
    <source>
        <dbReference type="Pfam" id="PF04884"/>
    </source>
</evidence>
<dbReference type="EMBL" id="AP006491">
    <property type="protein sequence ID" value="BAM79979.1"/>
    <property type="molecule type" value="Genomic_DNA"/>
</dbReference>
<sequence>MMTSSLGLGFSFVYHPPHSLYQWVDERSLVRTDTLAATRTSRFDAGQHWRASSVRKTNSRSVHLLYRSLTANANSASAATTHVRRESSVFWNSWPRRRSVCGKPPEQPRAIAAVWLYDAPGNEVENLAALQLALECHGSRQLRVFWIRTGASQLRQGLRWRPAARQRHREAADAALRALLYSQHHLCLEVIENDTDKRQLLDDGQLYRTLLFKLRMLAPHYLYVSAGCRLLVERVFPWGSGIQHWQQVIRQHVREASCSCWVIFPHGNKCISSHIFMLGAGPLVPAAPNLVLEEIQARGQVRIFREPDCSENDPAEQPFIMSADSSERSLVERLRNWLIQVYLPHGYPHTVTQDYLAFTLWRLLQNTAASVMGVFSTEALLLGLGLGKNVSGTAQAVQWILKDGFGHAGKIAYAAVAGKQFDMDPRSWRIMSDLLEDLAGVLEIITPIFSGQFLVLASIATTMRAIAAMTGTATRHAIFKSMALAENQGDLATKGESQGVTTKLIGLGLGITLSKRIGQDYTNLLIAYGIAAVIHLAANFKAMQCVEFSTLNRQRMALLLDAFMSARAQTSRQASRQLTLPTPREICAKERFMIPPWRDYRPEIVFGASLQRVKHARHFLHCAALYRNERYIIYAEPSTKHVLVFLRDGATVKDQLKAFMNAQRYLLDRDAERAYNFTQREFSTFLQATVASGWSTNVSLLNPTSYRIRYRGDRHLVRS</sequence>
<dbReference type="InterPro" id="IPR054549">
    <property type="entry name" value="UVB_sens_RUS_dom"/>
</dbReference>
<dbReference type="Pfam" id="PF24160">
    <property type="entry name" value="UVB_sens_C"/>
    <property type="match status" value="1"/>
</dbReference>
<feature type="domain" description="Protein root UVB sensitive/RUS" evidence="2">
    <location>
        <begin position="332"/>
        <end position="565"/>
    </location>
</feature>
<dbReference type="GeneID" id="16993903"/>
<evidence type="ECO:0008006" key="6">
    <source>
        <dbReference type="Google" id="ProtNLM"/>
    </source>
</evidence>
<dbReference type="RefSeq" id="XP_005536265.1">
    <property type="nucleotide sequence ID" value="XM_005536208.1"/>
</dbReference>
<evidence type="ECO:0000256" key="1">
    <source>
        <dbReference type="ARBA" id="ARBA00007558"/>
    </source>
</evidence>
<proteinExistence type="inferred from homology"/>
<dbReference type="InterPro" id="IPR006968">
    <property type="entry name" value="RUS_fam"/>
</dbReference>
<evidence type="ECO:0000313" key="4">
    <source>
        <dbReference type="EMBL" id="BAM79979.1"/>
    </source>
</evidence>
<reference evidence="4 5" key="2">
    <citation type="journal article" date="2007" name="BMC Biol.">
        <title>A 100%-complete sequence reveals unusually simple genomic features in the hot-spring red alga Cyanidioschyzon merolae.</title>
        <authorList>
            <person name="Nozaki H."/>
            <person name="Takano H."/>
            <person name="Misumi O."/>
            <person name="Terasawa K."/>
            <person name="Matsuzaki M."/>
            <person name="Maruyama S."/>
            <person name="Nishida K."/>
            <person name="Yagisawa F."/>
            <person name="Yoshida Y."/>
            <person name="Fujiwara T."/>
            <person name="Takio S."/>
            <person name="Tamura K."/>
            <person name="Chung S.J."/>
            <person name="Nakamura S."/>
            <person name="Kuroiwa H."/>
            <person name="Tanaka K."/>
            <person name="Sato N."/>
            <person name="Kuroiwa T."/>
        </authorList>
    </citation>
    <scope>NUCLEOTIDE SEQUENCE [LARGE SCALE GENOMIC DNA]</scope>
    <source>
        <strain evidence="4 5">10D</strain>
    </source>
</reference>
<gene>
    <name evidence="4" type="ORF">CYME_CMI082C</name>
</gene>
<name>M1V7Q1_CYAM1</name>
<accession>M1V7Q1</accession>
<dbReference type="OrthoDB" id="364779at2759"/>
<dbReference type="eggNOG" id="KOG4249">
    <property type="taxonomic scope" value="Eukaryota"/>
</dbReference>
<organism evidence="4 5">
    <name type="scientific">Cyanidioschyzon merolae (strain NIES-3377 / 10D)</name>
    <name type="common">Unicellular red alga</name>
    <dbReference type="NCBI Taxonomy" id="280699"/>
    <lineage>
        <taxon>Eukaryota</taxon>
        <taxon>Rhodophyta</taxon>
        <taxon>Bangiophyceae</taxon>
        <taxon>Cyanidiales</taxon>
        <taxon>Cyanidiaceae</taxon>
        <taxon>Cyanidioschyzon</taxon>
    </lineage>
</organism>
<dbReference type="PANTHER" id="PTHR12770">
    <property type="entry name" value="RUS1 FAMILY PROTEIN C16ORF58"/>
    <property type="match status" value="1"/>
</dbReference>
<comment type="similarity">
    <text evidence="1">Belongs to the RUS1 family.</text>
</comment>
<dbReference type="Pfam" id="PF04884">
    <property type="entry name" value="UVB_sens_prot"/>
    <property type="match status" value="1"/>
</dbReference>
<dbReference type="AlphaFoldDB" id="M1V7Q1"/>
<keyword evidence="5" id="KW-1185">Reference proteome</keyword>
<reference evidence="4 5" key="1">
    <citation type="journal article" date="2004" name="Nature">
        <title>Genome sequence of the ultrasmall unicellular red alga Cyanidioschyzon merolae 10D.</title>
        <authorList>
            <person name="Matsuzaki M."/>
            <person name="Misumi O."/>
            <person name="Shin-i T."/>
            <person name="Maruyama S."/>
            <person name="Takahara M."/>
            <person name="Miyagishima S."/>
            <person name="Mori T."/>
            <person name="Nishida K."/>
            <person name="Yagisawa F."/>
            <person name="Nishida K."/>
            <person name="Yoshida Y."/>
            <person name="Nishimura Y."/>
            <person name="Nakao S."/>
            <person name="Kobayashi T."/>
            <person name="Momoyama Y."/>
            <person name="Higashiyama T."/>
            <person name="Minoda A."/>
            <person name="Sano M."/>
            <person name="Nomoto H."/>
            <person name="Oishi K."/>
            <person name="Hayashi H."/>
            <person name="Ohta F."/>
            <person name="Nishizaka S."/>
            <person name="Haga S."/>
            <person name="Miura S."/>
            <person name="Morishita T."/>
            <person name="Kabeya Y."/>
            <person name="Terasawa K."/>
            <person name="Suzuki Y."/>
            <person name="Ishii Y."/>
            <person name="Asakawa S."/>
            <person name="Takano H."/>
            <person name="Ohta N."/>
            <person name="Kuroiwa H."/>
            <person name="Tanaka K."/>
            <person name="Shimizu N."/>
            <person name="Sugano S."/>
            <person name="Sato N."/>
            <person name="Nozaki H."/>
            <person name="Ogasawara N."/>
            <person name="Kohara Y."/>
            <person name="Kuroiwa T."/>
        </authorList>
    </citation>
    <scope>NUCLEOTIDE SEQUENCE [LARGE SCALE GENOMIC DNA]</scope>
    <source>
        <strain evidence="4 5">10D</strain>
    </source>
</reference>
<dbReference type="Proteomes" id="UP000007014">
    <property type="component" value="Chromosome 9"/>
</dbReference>
<feature type="domain" description="Root UVB sensitive protein C-terminal" evidence="3">
    <location>
        <begin position="582"/>
        <end position="662"/>
    </location>
</feature>
<evidence type="ECO:0000259" key="3">
    <source>
        <dbReference type="Pfam" id="PF24160"/>
    </source>
</evidence>
<evidence type="ECO:0000313" key="5">
    <source>
        <dbReference type="Proteomes" id="UP000007014"/>
    </source>
</evidence>
<dbReference type="KEGG" id="cme:CYME_CMI082C"/>
<dbReference type="Gramene" id="CMI082CT">
    <property type="protein sequence ID" value="CMI082CT"/>
    <property type="gene ID" value="CMI082C"/>
</dbReference>
<dbReference type="HOGENOM" id="CLU_384703_0_0_1"/>